<accession>A0ABR6Y2T8</accession>
<dbReference type="RefSeq" id="WP_186846147.1">
    <property type="nucleotide sequence ID" value="NZ_JACOME010000002.1"/>
</dbReference>
<sequence length="133" mass="15300">MERDEKKIEELIDKLMSADTLEKPSIEFTDKVMSKVEAVSNSTITEYKPLISKPIWFIIAGGFIALVAYIYLMEPATNSSWLDRIDLSNVSNPLEQISFNFSTSLMYAVVFLAIMFSIQVPLLKHYFNKRMTF</sequence>
<gene>
    <name evidence="2" type="ORF">H6H04_11740</name>
</gene>
<name>A0ABR6Y2T8_9FLAO</name>
<evidence type="ECO:0000313" key="3">
    <source>
        <dbReference type="Proteomes" id="UP000607435"/>
    </source>
</evidence>
<protein>
    <submittedName>
        <fullName evidence="2">Uncharacterized protein</fullName>
    </submittedName>
</protein>
<dbReference type="Proteomes" id="UP000607435">
    <property type="component" value="Unassembled WGS sequence"/>
</dbReference>
<feature type="transmembrane region" description="Helical" evidence="1">
    <location>
        <begin position="104"/>
        <end position="123"/>
    </location>
</feature>
<dbReference type="EMBL" id="JACOME010000002">
    <property type="protein sequence ID" value="MBC3847056.1"/>
    <property type="molecule type" value="Genomic_DNA"/>
</dbReference>
<comment type="caution">
    <text evidence="2">The sequence shown here is derived from an EMBL/GenBank/DDBJ whole genome shotgun (WGS) entry which is preliminary data.</text>
</comment>
<proteinExistence type="predicted"/>
<keyword evidence="1" id="KW-1133">Transmembrane helix</keyword>
<evidence type="ECO:0000256" key="1">
    <source>
        <dbReference type="SAM" id="Phobius"/>
    </source>
</evidence>
<keyword evidence="1" id="KW-0812">Transmembrane</keyword>
<organism evidence="2 3">
    <name type="scientific">Winogradskyella echinorum</name>
    <dbReference type="NCBI Taxonomy" id="538189"/>
    <lineage>
        <taxon>Bacteria</taxon>
        <taxon>Pseudomonadati</taxon>
        <taxon>Bacteroidota</taxon>
        <taxon>Flavobacteriia</taxon>
        <taxon>Flavobacteriales</taxon>
        <taxon>Flavobacteriaceae</taxon>
        <taxon>Winogradskyella</taxon>
    </lineage>
</organism>
<keyword evidence="1" id="KW-0472">Membrane</keyword>
<evidence type="ECO:0000313" key="2">
    <source>
        <dbReference type="EMBL" id="MBC3847056.1"/>
    </source>
</evidence>
<feature type="transmembrane region" description="Helical" evidence="1">
    <location>
        <begin position="55"/>
        <end position="72"/>
    </location>
</feature>
<keyword evidence="3" id="KW-1185">Reference proteome</keyword>
<reference evidence="2 3" key="1">
    <citation type="submission" date="2020-08" db="EMBL/GenBank/DDBJ databases">
        <title>Winogradskyella ouciana sp. nov., isolated from the hadal seawater of the Mariana Trench.</title>
        <authorList>
            <person name="He X."/>
        </authorList>
    </citation>
    <scope>NUCLEOTIDE SEQUENCE [LARGE SCALE GENOMIC DNA]</scope>
    <source>
        <strain evidence="2 3">KCTC 22026</strain>
    </source>
</reference>